<evidence type="ECO:0000313" key="1">
    <source>
        <dbReference type="EMBL" id="MBF7958151.1"/>
    </source>
</evidence>
<keyword evidence="2" id="KW-1185">Reference proteome</keyword>
<dbReference type="NCBIfam" id="TIGR03347">
    <property type="entry name" value="VI_chp_1"/>
    <property type="match status" value="1"/>
</dbReference>
<evidence type="ECO:0000313" key="2">
    <source>
        <dbReference type="Proteomes" id="UP000600307"/>
    </source>
</evidence>
<gene>
    <name evidence="1" type="primary">tssG</name>
    <name evidence="1" type="ORF">IV431_21585</name>
</gene>
<organism evidence="1 2">
    <name type="scientific">Rahnella victoriana</name>
    <dbReference type="NCBI Taxonomy" id="1510570"/>
    <lineage>
        <taxon>Bacteria</taxon>
        <taxon>Pseudomonadati</taxon>
        <taxon>Pseudomonadota</taxon>
        <taxon>Gammaproteobacteria</taxon>
        <taxon>Enterobacterales</taxon>
        <taxon>Yersiniaceae</taxon>
        <taxon>Rahnella</taxon>
    </lineage>
</organism>
<dbReference type="Pfam" id="PF06996">
    <property type="entry name" value="T6SS_TssG"/>
    <property type="match status" value="1"/>
</dbReference>
<dbReference type="InterPro" id="IPR010732">
    <property type="entry name" value="T6SS_TssG-like"/>
</dbReference>
<dbReference type="EMBL" id="JADOBH010000006">
    <property type="protein sequence ID" value="MBF7958151.1"/>
    <property type="molecule type" value="Genomic_DNA"/>
</dbReference>
<protein>
    <submittedName>
        <fullName evidence="1">Type VI secretion system baseplate subunit TssG</fullName>
    </submittedName>
</protein>
<proteinExistence type="predicted"/>
<reference evidence="1 2" key="1">
    <citation type="submission" date="2020-11" db="EMBL/GenBank/DDBJ databases">
        <title>Taxonomic investigation of Rahnella spp.</title>
        <authorList>
            <person name="Lee S.D."/>
        </authorList>
    </citation>
    <scope>NUCLEOTIDE SEQUENCE [LARGE SCALE GENOMIC DNA]</scope>
    <source>
        <strain evidence="1 2">SAP-10</strain>
    </source>
</reference>
<name>A0ABS0DW96_9GAMM</name>
<sequence>MERESQPVYSRLIRDMGDKLPYTNFYRFCQLIEQSTPQHPLLGSTSSPKDDLIRFRPHPGMGFPVSEFKALQYDAQHPERPPTVRTTFLGLYGVDSPLPSSYVDDIAQQREGHDAVEEFLDIFNHRIMTQFYRIWRKYSYPASFEQGGTDETSKRLLGLIGLGIPGTAKNIATPVSRFLALLGNMRMPTRTAEGTIALVHLLSSETKATVRPHYPRSIAIKPLRFGDKTPLGLRPVLGNSAKEVNSMFELQLFTENPAVAQAWLPGGHLSEDLQILLRVYLGWRVDTRILLTLPRRILPPARLQTTADSGFRGQLGYTAVMRAASESSQATLTPTITIRLCDYQGLKPNRKIREVTNVCF</sequence>
<dbReference type="Proteomes" id="UP000600307">
    <property type="component" value="Unassembled WGS sequence"/>
</dbReference>
<accession>A0ABS0DW96</accession>
<comment type="caution">
    <text evidence="1">The sequence shown here is derived from an EMBL/GenBank/DDBJ whole genome shotgun (WGS) entry which is preliminary data.</text>
</comment>
<dbReference type="PANTHER" id="PTHR35564:SF3">
    <property type="entry name" value="TYPE VI SECRETION SYSTEM BASEPLATE SUBUNIT TSSG"/>
    <property type="match status" value="1"/>
</dbReference>
<dbReference type="PANTHER" id="PTHR35564">
    <property type="match status" value="1"/>
</dbReference>
<dbReference type="RefSeq" id="WP_195818040.1">
    <property type="nucleotide sequence ID" value="NZ_JADOBH010000006.1"/>
</dbReference>